<protein>
    <submittedName>
        <fullName evidence="6">Uncharacterized protein</fullName>
    </submittedName>
</protein>
<dbReference type="InterPro" id="IPR027417">
    <property type="entry name" value="P-loop_NTPase"/>
</dbReference>
<evidence type="ECO:0000256" key="1">
    <source>
        <dbReference type="ARBA" id="ARBA00004651"/>
    </source>
</evidence>
<evidence type="ECO:0000256" key="4">
    <source>
        <dbReference type="ARBA" id="ARBA00022989"/>
    </source>
</evidence>
<keyword evidence="2" id="KW-1003">Cell membrane</keyword>
<comment type="subcellular location">
    <subcellularLocation>
        <location evidence="1">Cell membrane</location>
        <topology evidence="1">Multi-pass membrane protein</topology>
    </subcellularLocation>
</comment>
<evidence type="ECO:0000256" key="3">
    <source>
        <dbReference type="ARBA" id="ARBA00022692"/>
    </source>
</evidence>
<name>A0A1X9LTP8_9MICO</name>
<evidence type="ECO:0000256" key="2">
    <source>
        <dbReference type="ARBA" id="ARBA00022475"/>
    </source>
</evidence>
<dbReference type="SUPFAM" id="SSF52540">
    <property type="entry name" value="P-loop containing nucleoside triphosphate hydrolases"/>
    <property type="match status" value="1"/>
</dbReference>
<keyword evidence="7" id="KW-1185">Reference proteome</keyword>
<dbReference type="EMBL" id="CP020717">
    <property type="protein sequence ID" value="ARJ07782.1"/>
    <property type="molecule type" value="Genomic_DNA"/>
</dbReference>
<organism evidence="6 7">
    <name type="scientific">Cnuibacter physcomitrellae</name>
    <dbReference type="NCBI Taxonomy" id="1619308"/>
    <lineage>
        <taxon>Bacteria</taxon>
        <taxon>Bacillati</taxon>
        <taxon>Actinomycetota</taxon>
        <taxon>Actinomycetes</taxon>
        <taxon>Micrococcales</taxon>
        <taxon>Microbacteriaceae</taxon>
        <taxon>Cnuibacter</taxon>
    </lineage>
</organism>
<accession>A0A1X9LTP8</accession>
<reference evidence="6 7" key="1">
    <citation type="submission" date="2017-04" db="EMBL/GenBank/DDBJ databases">
        <authorList>
            <person name="Afonso C.L."/>
            <person name="Miller P.J."/>
            <person name="Scott M.A."/>
            <person name="Spackman E."/>
            <person name="Goraichik I."/>
            <person name="Dimitrov K.M."/>
            <person name="Suarez D.L."/>
            <person name="Swayne D.E."/>
        </authorList>
    </citation>
    <scope>NUCLEOTIDE SEQUENCE [LARGE SCALE GENOMIC DNA]</scope>
    <source>
        <strain evidence="7">XA(T)</strain>
        <plasmid evidence="7">Plasmid unnamed2</plasmid>
    </source>
</reference>
<evidence type="ECO:0000313" key="7">
    <source>
        <dbReference type="Proteomes" id="UP000192775"/>
    </source>
</evidence>
<dbReference type="KEGG" id="cphy:B5808_20545"/>
<geneLocation type="plasmid" evidence="6">
    <name>unnamed2</name>
</geneLocation>
<gene>
    <name evidence="6" type="ORF">B5808_20545</name>
</gene>
<keyword evidence="6" id="KW-0614">Plasmid</keyword>
<dbReference type="Proteomes" id="UP000192775">
    <property type="component" value="Plasmid unnamed2"/>
</dbReference>
<evidence type="ECO:0000313" key="6">
    <source>
        <dbReference type="EMBL" id="ARJ07782.1"/>
    </source>
</evidence>
<dbReference type="GO" id="GO:0005886">
    <property type="term" value="C:plasma membrane"/>
    <property type="evidence" value="ECO:0007669"/>
    <property type="project" value="UniProtKB-SubCell"/>
</dbReference>
<dbReference type="AlphaFoldDB" id="A0A1X9LTP8"/>
<keyword evidence="3" id="KW-0812">Transmembrane</keyword>
<dbReference type="PANTHER" id="PTHR37937:SF1">
    <property type="entry name" value="CONJUGATIVE TRANSFER: DNA TRANSPORT"/>
    <property type="match status" value="1"/>
</dbReference>
<evidence type="ECO:0000256" key="5">
    <source>
        <dbReference type="ARBA" id="ARBA00023136"/>
    </source>
</evidence>
<dbReference type="Pfam" id="PF12696">
    <property type="entry name" value="TraG-D_C"/>
    <property type="match status" value="1"/>
</dbReference>
<dbReference type="RefSeq" id="WP_085021914.1">
    <property type="nucleotide sequence ID" value="NZ_BMHD01000004.1"/>
</dbReference>
<dbReference type="InterPro" id="IPR032689">
    <property type="entry name" value="TraG-D_C"/>
</dbReference>
<dbReference type="InterPro" id="IPR051539">
    <property type="entry name" value="T4SS-coupling_protein"/>
</dbReference>
<keyword evidence="4" id="KW-1133">Transmembrane helix</keyword>
<proteinExistence type="predicted"/>
<keyword evidence="5" id="KW-0472">Membrane</keyword>
<dbReference type="Gene3D" id="3.40.50.300">
    <property type="entry name" value="P-loop containing nucleotide triphosphate hydrolases"/>
    <property type="match status" value="1"/>
</dbReference>
<sequence>MSEPNRRSQPGSGRDQLILFALGIGGVLVLVGVYLAFRVGSEWDGVNADTRENPVKAFFGIGSGSVLWPGSATLLLVGAAVLLTAAAVLISIPVRRASKKRTRVDRFSRYMGQGSALAAYTDARALRGKAEKFGGTWTGISVGRTVVGNREFISGLEEVYMEIAGPRTGKSTSRCIPAIVNAVGPVLSTSNKRDLVDSTRDIRAEKGRVWVFDPQQIAMEPVTWWWNPLAYIVPEPLDPRYREALTTADVRAAKLASHFANGSKADGAKGDAFFEPKGENLVKSFLLAAALDQRSIIDAYMWTTEISVTEVVDILARHGFTTDAASVRGNDNAAPDQRSGVFETAAKMLACLQYAQIRPWITGAGPYDSRPRFDAHEFVRTTGTLYSLSREGAGTASTLVTALTAEVAEAAEAYATEQGGRLRVPMVCVLDEAANVCLWRELPQLYSHYGSRGILLMTILQAWSQGVRVWGKEGMDQLWSAANVKVYGGGDDEDDFLGRLSRLIGNYDKQTSTVTHSRQGRSTSFQLQRQAIMEIGDLRALPRGRAVVLASGAPATMVRTIPWMETEHADAIAASVRAHDPGAQKTLTDLEAEAAKVRAEQQSWERTWA</sequence>
<dbReference type="CDD" id="cd01127">
    <property type="entry name" value="TrwB_TraG_TraD_VirD4"/>
    <property type="match status" value="1"/>
</dbReference>
<dbReference type="PANTHER" id="PTHR37937">
    <property type="entry name" value="CONJUGATIVE TRANSFER: DNA TRANSPORT"/>
    <property type="match status" value="1"/>
</dbReference>